<comment type="caution">
    <text evidence="2">The sequence shown here is derived from an EMBL/GenBank/DDBJ whole genome shotgun (WGS) entry which is preliminary data.</text>
</comment>
<keyword evidence="1" id="KW-1133">Transmembrane helix</keyword>
<accession>A0ABX2IQX1</accession>
<evidence type="ECO:0000256" key="1">
    <source>
        <dbReference type="SAM" id="Phobius"/>
    </source>
</evidence>
<protein>
    <submittedName>
        <fullName evidence="2">Uncharacterized protein</fullName>
    </submittedName>
</protein>
<evidence type="ECO:0000313" key="3">
    <source>
        <dbReference type="Proteomes" id="UP000778523"/>
    </source>
</evidence>
<name>A0ABX2IQX1_9RHOO</name>
<dbReference type="Proteomes" id="UP000778523">
    <property type="component" value="Unassembled WGS sequence"/>
</dbReference>
<keyword evidence="3" id="KW-1185">Reference proteome</keyword>
<dbReference type="RefSeq" id="WP_170022940.1">
    <property type="nucleotide sequence ID" value="NZ_JABCSC020000004.1"/>
</dbReference>
<sequence length="498" mass="55640">MLTRYLHYLDQEGLTSYRSAGGRLAFVARHATGAEGVATFSQWLQTADKTTHTLLANLADEGFQNDSIPYVAGSDRKALITRKLAQQFHASPYVTSLSLGREREGRRDERILYTGITRPGALDPWLTELQGREAALNALYTPALLTQALLGLLRPEVPQGLIVSFCRAGIRQTYFEQGSLRFSRLSPAPEGDFSSWGEACLRETQKTLQYLSGQRWITRNTRLPVWLLLARQDFAPLLAAVEQAAQLEFHLVNLNTLCQAIGHREQLTNSDSQPLLMRLALRESRAPQLAPEASRRIHRFRQARQLIFALGVLAGLALGLSALKHYMDGRELQQQRSQLLAEIQSENLRYQQLLASLPAQPAPLDSLRSVVEAEARLHTRAIPPQAALLPLSKSLERFPDIELLQLEWDAGDAASTTSPARLVLNISAALPVAAASDPRTALQRIQAFFADLRPRVNELVLQEQPFDAESDKTLRSDAETLRKRPEFKLRLAISKERP</sequence>
<dbReference type="EMBL" id="JABCSC020000004">
    <property type="protein sequence ID" value="NSL56633.1"/>
    <property type="molecule type" value="Genomic_DNA"/>
</dbReference>
<reference evidence="2 3" key="1">
    <citation type="submission" date="2020-06" db="EMBL/GenBank/DDBJ databases">
        <title>Draft genome of Uliginosibacterium sp. IMCC34675.</title>
        <authorList>
            <person name="Song J."/>
        </authorList>
    </citation>
    <scope>NUCLEOTIDE SEQUENCE [LARGE SCALE GENOMIC DNA]</scope>
    <source>
        <strain evidence="2 3">IMCC34675</strain>
    </source>
</reference>
<feature type="transmembrane region" description="Helical" evidence="1">
    <location>
        <begin position="306"/>
        <end position="327"/>
    </location>
</feature>
<proteinExistence type="predicted"/>
<evidence type="ECO:0000313" key="2">
    <source>
        <dbReference type="EMBL" id="NSL56633.1"/>
    </source>
</evidence>
<keyword evidence="1" id="KW-0472">Membrane</keyword>
<organism evidence="2 3">
    <name type="scientific">Uliginosibacterium aquaticum</name>
    <dbReference type="NCBI Taxonomy" id="2731212"/>
    <lineage>
        <taxon>Bacteria</taxon>
        <taxon>Pseudomonadati</taxon>
        <taxon>Pseudomonadota</taxon>
        <taxon>Betaproteobacteria</taxon>
        <taxon>Rhodocyclales</taxon>
        <taxon>Zoogloeaceae</taxon>
        <taxon>Uliginosibacterium</taxon>
    </lineage>
</organism>
<gene>
    <name evidence="2" type="ORF">HJ583_016480</name>
</gene>
<keyword evidence="1" id="KW-0812">Transmembrane</keyword>